<protein>
    <submittedName>
        <fullName evidence="1">Uncharacterized protein</fullName>
    </submittedName>
</protein>
<dbReference type="EMBL" id="LR130779">
    <property type="protein sequence ID" value="VDN64237.1"/>
    <property type="molecule type" value="Genomic_DNA"/>
</dbReference>
<name>A0A653B6K3_ECTOL</name>
<gene>
    <name evidence="1" type="ORF">POT9AD_3262</name>
</gene>
<dbReference type="AlphaFoldDB" id="A0A653B6K3"/>
<reference evidence="1" key="1">
    <citation type="submission" date="2018-11" db="EMBL/GenBank/DDBJ databases">
        <authorList>
            <consortium name="Genoscope - CEA"/>
            <person name="William W."/>
        </authorList>
    </citation>
    <scope>NUCLEOTIDE SEQUENCE [LARGE SCALE GENOMIC DNA]</scope>
    <source>
        <strain evidence="1">T9AD</strain>
    </source>
</reference>
<evidence type="ECO:0000313" key="1">
    <source>
        <dbReference type="EMBL" id="VDN64237.1"/>
    </source>
</evidence>
<sequence length="50" mass="5353">MKRGFSGVTEESEGLNQLLGSAALLMQLAINPAVPIRMPVIKANGFHNCK</sequence>
<accession>A0A653B6K3</accession>
<proteinExistence type="predicted"/>
<organism evidence="1">
    <name type="scientific">Ectopseudomonas oleovorans</name>
    <name type="common">Pseudomonas oleovorans</name>
    <dbReference type="NCBI Taxonomy" id="301"/>
    <lineage>
        <taxon>Bacteria</taxon>
        <taxon>Pseudomonadati</taxon>
        <taxon>Pseudomonadota</taxon>
        <taxon>Gammaproteobacteria</taxon>
        <taxon>Pseudomonadales</taxon>
        <taxon>Pseudomonadaceae</taxon>
        <taxon>Ectopseudomonas</taxon>
    </lineage>
</organism>